<comment type="caution">
    <text evidence="2">The sequence shown here is derived from an EMBL/GenBank/DDBJ whole genome shotgun (WGS) entry which is preliminary data.</text>
</comment>
<feature type="transmembrane region" description="Helical" evidence="1">
    <location>
        <begin position="16"/>
        <end position="35"/>
    </location>
</feature>
<keyword evidence="1" id="KW-1133">Transmembrane helix</keyword>
<dbReference type="EMBL" id="MHIE01000013">
    <property type="protein sequence ID" value="OGY45773.1"/>
    <property type="molecule type" value="Genomic_DNA"/>
</dbReference>
<evidence type="ECO:0000256" key="1">
    <source>
        <dbReference type="SAM" id="Phobius"/>
    </source>
</evidence>
<reference evidence="2 3" key="1">
    <citation type="journal article" date="2016" name="Nat. Commun.">
        <title>Thousands of microbial genomes shed light on interconnected biogeochemical processes in an aquifer system.</title>
        <authorList>
            <person name="Anantharaman K."/>
            <person name="Brown C.T."/>
            <person name="Hug L.A."/>
            <person name="Sharon I."/>
            <person name="Castelle C.J."/>
            <person name="Probst A.J."/>
            <person name="Thomas B.C."/>
            <person name="Singh A."/>
            <person name="Wilkins M.J."/>
            <person name="Karaoz U."/>
            <person name="Brodie E.L."/>
            <person name="Williams K.H."/>
            <person name="Hubbard S.S."/>
            <person name="Banfield J.F."/>
        </authorList>
    </citation>
    <scope>NUCLEOTIDE SEQUENCE [LARGE SCALE GENOMIC DNA]</scope>
</reference>
<dbReference type="Proteomes" id="UP000178240">
    <property type="component" value="Unassembled WGS sequence"/>
</dbReference>
<gene>
    <name evidence="2" type="ORF">A2744_00130</name>
</gene>
<protein>
    <submittedName>
        <fullName evidence="2">Uncharacterized protein</fullName>
    </submittedName>
</protein>
<keyword evidence="1" id="KW-0812">Transmembrane</keyword>
<dbReference type="AlphaFoldDB" id="A0A1G1Y090"/>
<evidence type="ECO:0000313" key="2">
    <source>
        <dbReference type="EMBL" id="OGY45773.1"/>
    </source>
</evidence>
<evidence type="ECO:0000313" key="3">
    <source>
        <dbReference type="Proteomes" id="UP000178240"/>
    </source>
</evidence>
<organism evidence="2 3">
    <name type="scientific">Candidatus Buchananbacteria bacterium RIFCSPHIGHO2_01_FULL_44_11</name>
    <dbReference type="NCBI Taxonomy" id="1797535"/>
    <lineage>
        <taxon>Bacteria</taxon>
        <taxon>Candidatus Buchananiibacteriota</taxon>
    </lineage>
</organism>
<keyword evidence="1" id="KW-0472">Membrane</keyword>
<name>A0A1G1Y090_9BACT</name>
<sequence length="103" mass="12016">MLLIAASSSTVKSKSASLFIPVLLSVFLKLPAFSFKRRFIAVILAFFQFSRNESLFFGLDDQKALSFRELFWKINKLNYREKLSKELRLLIFDCLTETRTLKI</sequence>
<accession>A0A1G1Y090</accession>
<proteinExistence type="predicted"/>
<dbReference type="STRING" id="1797535.A2744_00130"/>